<evidence type="ECO:0000256" key="6">
    <source>
        <dbReference type="HAMAP-Rule" id="MF_01159"/>
    </source>
</evidence>
<evidence type="ECO:0000313" key="11">
    <source>
        <dbReference type="Proteomes" id="UP000305541"/>
    </source>
</evidence>
<comment type="cofactor">
    <cofactor evidence="6">
        <name>Zn(2+)</name>
        <dbReference type="ChEBI" id="CHEBI:29105"/>
    </cofactor>
    <text evidence="6">Binds 1 zinc ion per subunit.</text>
</comment>
<dbReference type="Proteomes" id="UP000305541">
    <property type="component" value="Unassembled WGS sequence"/>
</dbReference>
<dbReference type="Proteomes" id="UP000051859">
    <property type="component" value="Unassembled WGS sequence"/>
</dbReference>
<dbReference type="OrthoDB" id="2112130at2"/>
<evidence type="ECO:0000256" key="4">
    <source>
        <dbReference type="ARBA" id="ARBA00022833"/>
    </source>
</evidence>
<protein>
    <recommendedName>
        <fullName evidence="6">Replication initiation control protein YabA</fullName>
    </recommendedName>
</protein>
<evidence type="ECO:0000256" key="5">
    <source>
        <dbReference type="ARBA" id="ARBA00022880"/>
    </source>
</evidence>
<sequence length="115" mass="13424">MDKKDLFDQITEVTRNTEDLLNKLHETQSAMTEIMEENAELKIENQHLRARLEQATANEHENEHTKNTKHGLSKSLQNLEKLYASGYHICNEFFGKHREGEEECAFCLTVIYGDR</sequence>
<evidence type="ECO:0000313" key="8">
    <source>
        <dbReference type="EMBL" id="KRN94491.1"/>
    </source>
</evidence>
<evidence type="ECO:0000313" key="9">
    <source>
        <dbReference type="EMBL" id="TLQ04015.1"/>
    </source>
</evidence>
<feature type="binding site" evidence="6">
    <location>
        <position position="90"/>
    </location>
    <ligand>
        <name>Zn(2+)</name>
        <dbReference type="ChEBI" id="CHEBI:29105"/>
    </ligand>
</feature>
<dbReference type="GO" id="GO:0008156">
    <property type="term" value="P:negative regulation of DNA replication"/>
    <property type="evidence" value="ECO:0007669"/>
    <property type="project" value="UniProtKB-UniRule"/>
</dbReference>
<keyword evidence="4 6" id="KW-0862">Zinc</keyword>
<name>A0A0R2KYA2_9LACO</name>
<feature type="binding site" evidence="6">
    <location>
        <position position="104"/>
    </location>
    <ligand>
        <name>Zn(2+)</name>
        <dbReference type="ChEBI" id="CHEBI:29105"/>
    </ligand>
</feature>
<dbReference type="PIRSF" id="PIRSF021439">
    <property type="entry name" value="DUF972"/>
    <property type="match status" value="1"/>
</dbReference>
<evidence type="ECO:0000256" key="2">
    <source>
        <dbReference type="ARBA" id="ARBA00022705"/>
    </source>
</evidence>
<evidence type="ECO:0000256" key="7">
    <source>
        <dbReference type="SAM" id="Coils"/>
    </source>
</evidence>
<comment type="function">
    <text evidence="6">Involved in control of chromosome replication initiation. Inhibits the cooperative binding of DnaA to the oriC region, thus negatively regulating initiation of chromosome replication. Inhibits the ability of DnaA-ATP to form a helix on DNA; does not disassemble preformed DnaA-DNA helices. Decreases the residence time of DnaA on the chromosome at its binding sites (oriC, replication forks and promoter-binding sites). Tethers DnaA to the replication machinery via the DNA polymerase beta sliding clamp subunit (dnaN). Associates with oriC and other DnaA targets on the chromosome in a DnaA-dependent manner.</text>
</comment>
<comment type="subcellular location">
    <subcellularLocation>
        <location evidence="6">Cytoplasm</location>
        <location evidence="6">Nucleoid</location>
    </subcellularLocation>
    <text evidence="6">Localizes in tight foci, which correspond to the replisome at mid-cell throughout the cell cycle.</text>
</comment>
<dbReference type="GO" id="GO:0043590">
    <property type="term" value="C:bacterial nucleoid"/>
    <property type="evidence" value="ECO:0007669"/>
    <property type="project" value="UniProtKB-UniRule"/>
</dbReference>
<dbReference type="HAMAP" id="MF_01159">
    <property type="entry name" value="YabA"/>
    <property type="match status" value="1"/>
</dbReference>
<dbReference type="EMBL" id="JQBX01000005">
    <property type="protein sequence ID" value="KRN94491.1"/>
    <property type="molecule type" value="Genomic_DNA"/>
</dbReference>
<gene>
    <name evidence="6" type="primary">yabA</name>
    <name evidence="9" type="ORF">FEZ51_07025</name>
    <name evidence="8" type="ORF">IV81_GL001416</name>
</gene>
<dbReference type="STRING" id="331679.IV81_GL001416"/>
<keyword evidence="2 6" id="KW-0235">DNA replication</keyword>
<dbReference type="Pfam" id="PF06156">
    <property type="entry name" value="YabA"/>
    <property type="match status" value="1"/>
</dbReference>
<keyword evidence="5 6" id="KW-0236">DNA replication inhibitor</keyword>
<evidence type="ECO:0000313" key="10">
    <source>
        <dbReference type="Proteomes" id="UP000051859"/>
    </source>
</evidence>
<dbReference type="InterPro" id="IPR010377">
    <property type="entry name" value="YabA"/>
</dbReference>
<proteinExistence type="inferred from homology"/>
<feature type="coiled-coil region" evidence="7">
    <location>
        <begin position="24"/>
        <end position="58"/>
    </location>
</feature>
<keyword evidence="3 6" id="KW-0479">Metal-binding</keyword>
<organism evidence="8 10">
    <name type="scientific">Pediococcus stilesii</name>
    <dbReference type="NCBI Taxonomy" id="331679"/>
    <lineage>
        <taxon>Bacteria</taxon>
        <taxon>Bacillati</taxon>
        <taxon>Bacillota</taxon>
        <taxon>Bacilli</taxon>
        <taxon>Lactobacillales</taxon>
        <taxon>Lactobacillaceae</taxon>
        <taxon>Pediococcus</taxon>
    </lineage>
</organism>
<keyword evidence="1 6" id="KW-0963">Cytoplasm</keyword>
<accession>A0A0R2KYA2</accession>
<dbReference type="GO" id="GO:0006260">
    <property type="term" value="P:DNA replication"/>
    <property type="evidence" value="ECO:0007669"/>
    <property type="project" value="UniProtKB-KW"/>
</dbReference>
<comment type="caution">
    <text evidence="8">The sequence shown here is derived from an EMBL/GenBank/DDBJ whole genome shotgun (WGS) entry which is preliminary data.</text>
</comment>
<feature type="binding site" evidence="6">
    <location>
        <position position="88"/>
    </location>
    <ligand>
        <name>Zn(2+)</name>
        <dbReference type="ChEBI" id="CHEBI:29105"/>
    </ligand>
</feature>
<dbReference type="PATRIC" id="fig|331679.3.peg.1449"/>
<dbReference type="AlphaFoldDB" id="A0A0R2KYA2"/>
<evidence type="ECO:0000256" key="1">
    <source>
        <dbReference type="ARBA" id="ARBA00022490"/>
    </source>
</evidence>
<reference evidence="9 11" key="2">
    <citation type="submission" date="2019-05" db="EMBL/GenBank/DDBJ databases">
        <title>The metagenome of a microbial culture collection derived from dairy environment covers the genomic content of the human microbiome.</title>
        <authorList>
            <person name="Roder T."/>
            <person name="Wuthrich D."/>
            <person name="Sattari Z."/>
            <person name="Von Ah U."/>
            <person name="Bar C."/>
            <person name="Ronchi F."/>
            <person name="Macpherson A.J."/>
            <person name="Ganal-Vonarburg S.C."/>
            <person name="Bruggmann R."/>
            <person name="Vergeres G."/>
        </authorList>
    </citation>
    <scope>NUCLEOTIDE SEQUENCE [LARGE SCALE GENOMIC DNA]</scope>
    <source>
        <strain evidence="9 11">FAM 18815</strain>
    </source>
</reference>
<keyword evidence="7" id="KW-0175">Coiled coil</keyword>
<evidence type="ECO:0000256" key="3">
    <source>
        <dbReference type="ARBA" id="ARBA00022723"/>
    </source>
</evidence>
<comment type="similarity">
    <text evidence="6">Belongs to the YabA family.</text>
</comment>
<feature type="binding site" evidence="6">
    <location>
        <position position="107"/>
    </location>
    <ligand>
        <name>Zn(2+)</name>
        <dbReference type="ChEBI" id="CHEBI:29105"/>
    </ligand>
</feature>
<dbReference type="GO" id="GO:0008270">
    <property type="term" value="F:zinc ion binding"/>
    <property type="evidence" value="ECO:0007669"/>
    <property type="project" value="UniProtKB-UniRule"/>
</dbReference>
<reference evidence="8 10" key="1">
    <citation type="journal article" date="2015" name="Genome Announc.">
        <title>Expanding the biotechnology potential of lactobacilli through comparative genomics of 213 strains and associated genera.</title>
        <authorList>
            <person name="Sun Z."/>
            <person name="Harris H.M."/>
            <person name="McCann A."/>
            <person name="Guo C."/>
            <person name="Argimon S."/>
            <person name="Zhang W."/>
            <person name="Yang X."/>
            <person name="Jeffery I.B."/>
            <person name="Cooney J.C."/>
            <person name="Kagawa T.F."/>
            <person name="Liu W."/>
            <person name="Song Y."/>
            <person name="Salvetti E."/>
            <person name="Wrobel A."/>
            <person name="Rasinkangas P."/>
            <person name="Parkhill J."/>
            <person name="Rea M.C."/>
            <person name="O'Sullivan O."/>
            <person name="Ritari J."/>
            <person name="Douillard F.P."/>
            <person name="Paul Ross R."/>
            <person name="Yang R."/>
            <person name="Briner A.E."/>
            <person name="Felis G.E."/>
            <person name="de Vos W.M."/>
            <person name="Barrangou R."/>
            <person name="Klaenhammer T.R."/>
            <person name="Caufield P.W."/>
            <person name="Cui Y."/>
            <person name="Zhang H."/>
            <person name="O'Toole P.W."/>
        </authorList>
    </citation>
    <scope>NUCLEOTIDE SEQUENCE [LARGE SCALE GENOMIC DNA]</scope>
    <source>
        <strain evidence="8 10">DSM 18001</strain>
    </source>
</reference>
<comment type="subunit">
    <text evidence="6">Homotetramer. Interacts with both DnaA and DnaN, acting as a bridge between these two proteins.</text>
</comment>
<dbReference type="EMBL" id="VBTH01000011">
    <property type="protein sequence ID" value="TLQ04015.1"/>
    <property type="molecule type" value="Genomic_DNA"/>
</dbReference>
<dbReference type="RefSeq" id="WP_057802294.1">
    <property type="nucleotide sequence ID" value="NZ_JQBX01000005.1"/>
</dbReference>
<keyword evidence="10" id="KW-1185">Reference proteome</keyword>